<dbReference type="KEGG" id="fgi:OP10G_0350"/>
<dbReference type="STRING" id="661478.OP10G_0350"/>
<keyword evidence="2" id="KW-1185">Reference proteome</keyword>
<organism evidence="1 2">
    <name type="scientific">Fimbriimonas ginsengisoli Gsoil 348</name>
    <dbReference type="NCBI Taxonomy" id="661478"/>
    <lineage>
        <taxon>Bacteria</taxon>
        <taxon>Bacillati</taxon>
        <taxon>Armatimonadota</taxon>
        <taxon>Fimbriimonadia</taxon>
        <taxon>Fimbriimonadales</taxon>
        <taxon>Fimbriimonadaceae</taxon>
        <taxon>Fimbriimonas</taxon>
    </lineage>
</organism>
<dbReference type="Proteomes" id="UP000027982">
    <property type="component" value="Chromosome"/>
</dbReference>
<name>A0A068NJC7_FIMGI</name>
<evidence type="ECO:0000313" key="1">
    <source>
        <dbReference type="EMBL" id="AIE83718.1"/>
    </source>
</evidence>
<sequence>MLDLSLDDKIFRVNPNYTLVAADRLPERFTFGSASAGHFGLFVPKRGADRWTQTVRASAEAALLYFSVRKPARLPFHLRSQLTVPMSDRVGNLLLAGILDVECNGEFVTGLRAIRLLEAGIQGKSRPESRTAAISDAALDYGYRFLQAASHAPSRAGLTRSVIQRLYQYNAVPPSRTSRALLSTEESVLSFLNIDKNEPVISSPSSRSWTFHPAERGGWWHHWQPGRTENARNAIDTLRDRTWEGDAKLYISPVVADLPRVLSASLPIVMGSDAVGMKIGASMPGLLRPDKMVVYFANAADLLDTAAVLAKGLGTAEAQGVPFTADLTGDGLLSWGSDTPADESAGRRTSSSWRVWVSEVLGNALVTASKRDLSLAEARDFAKAKAEFAGIDASLWRPKEHLLQTLS</sequence>
<dbReference type="EMBL" id="CP007139">
    <property type="protein sequence ID" value="AIE83718.1"/>
    <property type="molecule type" value="Genomic_DNA"/>
</dbReference>
<dbReference type="eggNOG" id="ENOG502ZCUB">
    <property type="taxonomic scope" value="Bacteria"/>
</dbReference>
<dbReference type="RefSeq" id="WP_025227611.1">
    <property type="nucleotide sequence ID" value="NZ_CP007139.1"/>
</dbReference>
<dbReference type="AlphaFoldDB" id="A0A068NJC7"/>
<dbReference type="OrthoDB" id="3497533at2"/>
<reference evidence="1 2" key="1">
    <citation type="journal article" date="2014" name="PLoS ONE">
        <title>The first complete genome sequence of the class fimbriimonadia in the phylum armatimonadetes.</title>
        <authorList>
            <person name="Hu Z.Y."/>
            <person name="Wang Y.Z."/>
            <person name="Im W.T."/>
            <person name="Wang S.Y."/>
            <person name="Zhao G.P."/>
            <person name="Zheng H.J."/>
            <person name="Quan Z.X."/>
        </authorList>
    </citation>
    <scope>NUCLEOTIDE SEQUENCE [LARGE SCALE GENOMIC DNA]</scope>
    <source>
        <strain evidence="1">Gsoil 348</strain>
    </source>
</reference>
<dbReference type="HOGENOM" id="CLU_675691_0_0_0"/>
<gene>
    <name evidence="1" type="ORF">OP10G_0350</name>
</gene>
<evidence type="ECO:0000313" key="2">
    <source>
        <dbReference type="Proteomes" id="UP000027982"/>
    </source>
</evidence>
<accession>A0A068NJC7</accession>
<proteinExistence type="predicted"/>
<protein>
    <submittedName>
        <fullName evidence="1">Uncharacterized protein</fullName>
    </submittedName>
</protein>